<feature type="coiled-coil region" evidence="3">
    <location>
        <begin position="1234"/>
        <end position="1331"/>
    </location>
</feature>
<evidence type="ECO:0000256" key="4">
    <source>
        <dbReference type="SAM" id="MobiDB-lite"/>
    </source>
</evidence>
<feature type="region of interest" description="Disordered" evidence="4">
    <location>
        <begin position="175"/>
        <end position="207"/>
    </location>
</feature>
<dbReference type="Pfam" id="PF07765">
    <property type="entry name" value="KIP1"/>
    <property type="match status" value="1"/>
</dbReference>
<dbReference type="InterPro" id="IPR051861">
    <property type="entry name" value="NET_actin-binding_domain"/>
</dbReference>
<evidence type="ECO:0000256" key="1">
    <source>
        <dbReference type="ARBA" id="ARBA00023054"/>
    </source>
</evidence>
<evidence type="ECO:0000256" key="2">
    <source>
        <dbReference type="ARBA" id="ARBA00038006"/>
    </source>
</evidence>
<feature type="coiled-coil region" evidence="3">
    <location>
        <begin position="655"/>
        <end position="733"/>
    </location>
</feature>
<dbReference type="InterPro" id="IPR011684">
    <property type="entry name" value="NAB"/>
</dbReference>
<accession>A0A8K0MXR4</accession>
<evidence type="ECO:0000259" key="5">
    <source>
        <dbReference type="PROSITE" id="PS51774"/>
    </source>
</evidence>
<dbReference type="PROSITE" id="PS51774">
    <property type="entry name" value="NAB"/>
    <property type="match status" value="1"/>
</dbReference>
<dbReference type="Proteomes" id="UP000797356">
    <property type="component" value="Chromosome 3"/>
</dbReference>
<feature type="coiled-coil region" evidence="3">
    <location>
        <begin position="1175"/>
        <end position="1209"/>
    </location>
</feature>
<reference evidence="6" key="1">
    <citation type="journal article" date="2017" name="Gigascience">
        <title>The genome draft of coconut (Cocos nucifera).</title>
        <authorList>
            <person name="Xiao Y."/>
            <person name="Xu P."/>
            <person name="Fan H."/>
            <person name="Baudouin L."/>
            <person name="Xia W."/>
            <person name="Bocs S."/>
            <person name="Xu J."/>
            <person name="Li Q."/>
            <person name="Guo A."/>
            <person name="Zhou L."/>
            <person name="Li J."/>
            <person name="Wu Y."/>
            <person name="Ma Z."/>
            <person name="Armero A."/>
            <person name="Issali A.E."/>
            <person name="Liu N."/>
            <person name="Peng M."/>
            <person name="Yang Y."/>
        </authorList>
    </citation>
    <scope>NUCLEOTIDE SEQUENCE</scope>
    <source>
        <tissue evidence="6">Spear leaf of Hainan Tall coconut</tissue>
    </source>
</reference>
<organism evidence="6 7">
    <name type="scientific">Cocos nucifera</name>
    <name type="common">Coconut palm</name>
    <dbReference type="NCBI Taxonomy" id="13894"/>
    <lineage>
        <taxon>Eukaryota</taxon>
        <taxon>Viridiplantae</taxon>
        <taxon>Streptophyta</taxon>
        <taxon>Embryophyta</taxon>
        <taxon>Tracheophyta</taxon>
        <taxon>Spermatophyta</taxon>
        <taxon>Magnoliopsida</taxon>
        <taxon>Liliopsida</taxon>
        <taxon>Arecaceae</taxon>
        <taxon>Arecoideae</taxon>
        <taxon>Cocoseae</taxon>
        <taxon>Attaleinae</taxon>
        <taxon>Cocos</taxon>
    </lineage>
</organism>
<dbReference type="GO" id="GO:0005886">
    <property type="term" value="C:plasma membrane"/>
    <property type="evidence" value="ECO:0007669"/>
    <property type="project" value="TreeGrafter"/>
</dbReference>
<keyword evidence="7" id="KW-1185">Reference proteome</keyword>
<feature type="coiled-coil region" evidence="3">
    <location>
        <begin position="465"/>
        <end position="492"/>
    </location>
</feature>
<feature type="coiled-coil region" evidence="3">
    <location>
        <begin position="557"/>
        <end position="612"/>
    </location>
</feature>
<feature type="coiled-coil region" evidence="3">
    <location>
        <begin position="768"/>
        <end position="837"/>
    </location>
</feature>
<dbReference type="PANTHER" id="PTHR32258">
    <property type="entry name" value="PROTEIN NETWORKED 4A"/>
    <property type="match status" value="1"/>
</dbReference>
<name>A0A8K0MXR4_COCNU</name>
<feature type="domain" description="NAB" evidence="5">
    <location>
        <begin position="1"/>
        <end position="58"/>
    </location>
</feature>
<dbReference type="EMBL" id="CM017874">
    <property type="protein sequence ID" value="KAG1334017.1"/>
    <property type="molecule type" value="Genomic_DNA"/>
</dbReference>
<proteinExistence type="inferred from homology"/>
<reference evidence="6" key="2">
    <citation type="submission" date="2019-07" db="EMBL/GenBank/DDBJ databases">
        <authorList>
            <person name="Yang Y."/>
            <person name="Bocs S."/>
            <person name="Baudouin L."/>
        </authorList>
    </citation>
    <scope>NUCLEOTIDE SEQUENCE</scope>
    <source>
        <tissue evidence="6">Spear leaf of Hainan Tall coconut</tissue>
    </source>
</reference>
<evidence type="ECO:0000256" key="3">
    <source>
        <dbReference type="SAM" id="Coils"/>
    </source>
</evidence>
<dbReference type="PANTHER" id="PTHR32258:SF6">
    <property type="entry name" value="PROTEIN NETWORKED 1A"/>
    <property type="match status" value="1"/>
</dbReference>
<dbReference type="GO" id="GO:0051015">
    <property type="term" value="F:actin filament binding"/>
    <property type="evidence" value="ECO:0007669"/>
    <property type="project" value="TreeGrafter"/>
</dbReference>
<feature type="coiled-coil region" evidence="3">
    <location>
        <begin position="1788"/>
        <end position="1822"/>
    </location>
</feature>
<keyword evidence="1 3" id="KW-0175">Coiled coil</keyword>
<evidence type="ECO:0000313" key="6">
    <source>
        <dbReference type="EMBL" id="KAG1334017.1"/>
    </source>
</evidence>
<protein>
    <submittedName>
        <fullName evidence="6">Protein NETWORKED 1D</fullName>
    </submittedName>
</protein>
<sequence length="1855" mass="213399">MDMKVKAMIKLIEEDADSFARRAEMYYKKRPELMKLVEEFYRAYRALAERYDHAIGALRQAHRTMAEAFPNQVPIVLPDESPSGSFATDVRPHTPEIPTPIRALFDPDDLQKDALGVSSHFHVIKRNRAYSEESDALSSNKGLKQLNEMFATGEGAVHMKLSQGRVRKGLNFHEEEGEGYEHKSHNGSRDFKKREVKEKEDSSEEMKNQHEEILWLSTEIQNLKNQITSESECANKAQNEIQSLKDSLSKLGSEKDATFLQYQLSLERISSLESEISNSRNEFKKLSDDIIREAANRRSAEELSHSLQLELDKLEWKAKMQQQELIQKQEGLEKLTISLEDAHKCCVKAEMALQSMEKLYSQSQEEVRILGLEIQKGIEKLKDMECNNVGLKEEVHKLKEENDSLNEENLSSLVKIKDLQDEIISLKETKRMLEMALWSMENLHSQSQDMVKILGLETQKGVDKLKEMEQSNLGLEEEVRKLKEENNILNKQNLSSAAKIKDLQDEIIFLNKTKGTLVHEVHVHVEEKKVLQQELSHHLEEDRNGLVQRNQELVEKINAVTVHAESLQELIRKLKEENYSLNEQNLSSVVKVKDLQDEIIFLSQAMRTLDHEVGLHVEEKKALQQELCHLKEDRSDSEQRNQLLMEQMKAVGVNAESLQELVKELENGNTELREICKNHDIERELIVERLKNKQLQEKNVFLEDSLSDANVELEVLRQKIMALEASQESLSSEISTFISEKALLVSQVEKHAKDVEKISEKNTFLKNLSDANVELECLRIKLKDSEESCQCLNNQNSSLLAEKPSLANQVKSVREGLEFLEQRYADLEDKYSSLLREKYITLTQVKDLQDLLNLEKQEHETSIQSYRSLLVTTENQIHYLQEERHLMDEELELEKIKNMNALLDILILKRSVCDMKEGNLILSKECQKHLEASWSAEKLLSQLEQENLVKKAEMMLLLEHNGKLKEGIYQVVRTLYTTQEVGFVDGISSKALLQNILDDVKRMLHYISDAEDENQRLVIEISVLVTLLKQIGTDLADMRWEKHVIQQRLQVREAELLTLQNKKHELLQMNEQLRQGLMASNQSKEPLKTEMDILCGQLSVLQESHQMSQNEICKLVEENQTLVKELDNLRGKHNELVAEHNVVLVEAITLEHLYLFFRSLNAERMLELKSLSDDLECLHLAKNDLDYEIKELNQKAGVLQAENMHLKKSIIYLEELRSRLVSLEFDLNTATNFCEELNLQIRSMNNLLTQKDRELSQANQNILSTEEKNKELCTVIETLQVDIDVAKVVKEELEKKISFLSEGKAFREREIACLTEANKMMQGEIDRLHKEAELHIRREEHLTSELQKEIDQVKHCEGEIAALSGDTQISAANTAVYEEKVFELMVEGESLEISAFMQKEMLSKEITLRNAYVCELKKKLADLEGENRGLKADLNVYLLLLMSLLDSVTSLEEHTLSLSNIHASKDHGEQDLTLVSHQHDESSRPGEGHAAVVPAGVLELMKLISTKVEALKQVIIDTGSLLQQEKFASSSNLEAARKEIEELKATAFQVEVLEDSIRQPNKDGDKDDAEFSKVKYVQKMKDIQLDQVASSSRHWNGVGSYGLRRIKDAEIDDQMLQLWEAAERDCNNGTCKASSVAMQHDIQVVEEEKSEYPSSELVIEKELSIDKLKITKRVSESLQEWNRRVLERLASDAQKLLVLRTSVEELKGKMESSQKGKRSMSFEYDTIRAKLKEAEGALLELIDITCKLTKKAKDYSVPSDDIAVEHEELRNMGRRQISERARRGSEKIGRLELELQKIQYILLKLEEERENSRSKAADRRARVLLRDYLYGRRDGHKQQKRSPFCGFMRPKTKGD</sequence>
<comment type="caution">
    <text evidence="6">The sequence shown here is derived from an EMBL/GenBank/DDBJ whole genome shotgun (WGS) entry which is preliminary data.</text>
</comment>
<comment type="similarity">
    <text evidence="2">Belongs to the NET family.</text>
</comment>
<evidence type="ECO:0000313" key="7">
    <source>
        <dbReference type="Proteomes" id="UP000797356"/>
    </source>
</evidence>
<dbReference type="OrthoDB" id="10255522at2759"/>
<feature type="region of interest" description="Disordered" evidence="4">
    <location>
        <begin position="1834"/>
        <end position="1855"/>
    </location>
</feature>
<gene>
    <name evidence="6" type="ORF">COCNU_03G001360</name>
</gene>